<dbReference type="GO" id="GO:0046872">
    <property type="term" value="F:metal ion binding"/>
    <property type="evidence" value="ECO:0007669"/>
    <property type="project" value="UniProtKB-KW"/>
</dbReference>
<feature type="binding site" evidence="8">
    <location>
        <position position="285"/>
    </location>
    <ligand>
        <name>Zn(2+)</name>
        <dbReference type="ChEBI" id="CHEBI:29105"/>
        <label>1</label>
    </ligand>
</feature>
<keyword evidence="6 8" id="KW-0862">Zinc</keyword>
<dbReference type="InterPro" id="IPR045175">
    <property type="entry name" value="M28_fam"/>
</dbReference>
<dbReference type="Pfam" id="PF04389">
    <property type="entry name" value="Peptidase_M28"/>
    <property type="match status" value="1"/>
</dbReference>
<dbReference type="InterPro" id="IPR007484">
    <property type="entry name" value="Peptidase_M28"/>
</dbReference>
<dbReference type="Pfam" id="PF04151">
    <property type="entry name" value="PPC"/>
    <property type="match status" value="2"/>
</dbReference>
<feature type="binding site" evidence="8">
    <location>
        <position position="258"/>
    </location>
    <ligand>
        <name>Zn(2+)</name>
        <dbReference type="ChEBI" id="CHEBI:29105"/>
        <label>2</label>
        <note>catalytic</note>
    </ligand>
</feature>
<organism evidence="13 14">
    <name type="scientific">Simiduia agarivorans (strain DSM 21679 / JCM 13881 / BCRC 17597 / SA1)</name>
    <dbReference type="NCBI Taxonomy" id="1117647"/>
    <lineage>
        <taxon>Bacteria</taxon>
        <taxon>Pseudomonadati</taxon>
        <taxon>Pseudomonadota</taxon>
        <taxon>Gammaproteobacteria</taxon>
        <taxon>Cellvibrionales</taxon>
        <taxon>Cellvibrionaceae</taxon>
        <taxon>Simiduia</taxon>
    </lineage>
</organism>
<dbReference type="GO" id="GO:0004177">
    <property type="term" value="F:aminopeptidase activity"/>
    <property type="evidence" value="ECO:0007669"/>
    <property type="project" value="UniProtKB-KW"/>
</dbReference>
<dbReference type="GO" id="GO:0008235">
    <property type="term" value="F:metalloexopeptidase activity"/>
    <property type="evidence" value="ECO:0007669"/>
    <property type="project" value="InterPro"/>
</dbReference>
<evidence type="ECO:0000256" key="2">
    <source>
        <dbReference type="ARBA" id="ARBA00022670"/>
    </source>
</evidence>
<protein>
    <submittedName>
        <fullName evidence="13">Metalloprotease II</fullName>
    </submittedName>
</protein>
<dbReference type="HOGENOM" id="CLU_025866_2_0_6"/>
<dbReference type="PANTHER" id="PTHR12147:SF56">
    <property type="entry name" value="AMINOPEPTIDASE YDR415C-RELATED"/>
    <property type="match status" value="1"/>
</dbReference>
<feature type="binding site" evidence="8">
    <location>
        <position position="204"/>
    </location>
    <ligand>
        <name>Zn(2+)</name>
        <dbReference type="ChEBI" id="CHEBI:29105"/>
        <label>1</label>
    </ligand>
</feature>
<evidence type="ECO:0000256" key="9">
    <source>
        <dbReference type="PIRSR" id="PIRSR036685-2"/>
    </source>
</evidence>
<feature type="binding site" evidence="8">
    <location>
        <position position="223"/>
    </location>
    <ligand>
        <name>Zn(2+)</name>
        <dbReference type="ChEBI" id="CHEBI:29105"/>
        <label>1</label>
    </ligand>
</feature>
<evidence type="ECO:0000256" key="10">
    <source>
        <dbReference type="SAM" id="SignalP"/>
    </source>
</evidence>
<dbReference type="InterPro" id="IPR012189">
    <property type="entry name" value="Pept_M28E_Ap1"/>
</dbReference>
<proteinExistence type="predicted"/>
<dbReference type="AlphaFoldDB" id="K4KRR3"/>
<evidence type="ECO:0000256" key="8">
    <source>
        <dbReference type="PIRSR" id="PIRSR036685-1"/>
    </source>
</evidence>
<evidence type="ECO:0000256" key="3">
    <source>
        <dbReference type="ARBA" id="ARBA00022723"/>
    </source>
</evidence>
<evidence type="ECO:0000256" key="6">
    <source>
        <dbReference type="ARBA" id="ARBA00022833"/>
    </source>
</evidence>
<keyword evidence="3 8" id="KW-0479">Metal-binding</keyword>
<dbReference type="Gene3D" id="2.60.120.380">
    <property type="match status" value="2"/>
</dbReference>
<feature type="domain" description="Peptidase M28" evidence="12">
    <location>
        <begin position="185"/>
        <end position="370"/>
    </location>
</feature>
<comment type="cofactor">
    <cofactor evidence="8">
        <name>Zn(2+)</name>
        <dbReference type="ChEBI" id="CHEBI:29105"/>
    </cofactor>
    <text evidence="8">Binds 2 Zn(2+) ions per subunit.</text>
</comment>
<dbReference type="EMBL" id="CP003746">
    <property type="protein sequence ID" value="AFV00844.2"/>
    <property type="molecule type" value="Genomic_DNA"/>
</dbReference>
<feature type="disulfide bond" evidence="9">
    <location>
        <begin position="330"/>
        <end position="334"/>
    </location>
</feature>
<keyword evidence="14" id="KW-1185">Reference proteome</keyword>
<dbReference type="Proteomes" id="UP000000466">
    <property type="component" value="Chromosome"/>
</dbReference>
<dbReference type="KEGG" id="saga:M5M_18575"/>
<evidence type="ECO:0000256" key="5">
    <source>
        <dbReference type="ARBA" id="ARBA00022801"/>
    </source>
</evidence>
<dbReference type="PANTHER" id="PTHR12147">
    <property type="entry name" value="METALLOPEPTIDASE M28 FAMILY MEMBER"/>
    <property type="match status" value="1"/>
</dbReference>
<keyword evidence="4 10" id="KW-0732">Signal</keyword>
<keyword evidence="2" id="KW-0645">Protease</keyword>
<dbReference type="STRING" id="1117647.M5M_18575"/>
<dbReference type="GO" id="GO:0006508">
    <property type="term" value="P:proteolysis"/>
    <property type="evidence" value="ECO:0007669"/>
    <property type="project" value="UniProtKB-KW"/>
</dbReference>
<evidence type="ECO:0000256" key="1">
    <source>
        <dbReference type="ARBA" id="ARBA00022438"/>
    </source>
</evidence>
<reference evidence="13 14" key="1">
    <citation type="journal article" date="2013" name="Genome Announc.">
        <title>Complete genome sequence of Simiduia agarivorans SA1(T), a marine bacterium able to degrade a variety of polysaccharides.</title>
        <authorList>
            <person name="Lin S.Y."/>
            <person name="Shieh W.Y."/>
            <person name="Chen J.S."/>
            <person name="Tang S.L."/>
        </authorList>
    </citation>
    <scope>NUCLEOTIDE SEQUENCE [LARGE SCALE GENOMIC DNA]</scope>
    <source>
        <strain evidence="14">DSM 21679 / JCM 13881 / BCRC 17597 / SA1</strain>
    </source>
</reference>
<sequence length="610" mass="64359">MSRLLVGVCLFIMALPSVAQDTGKTWITIGADAVQSLRTNRATIGLVAKEQWAQSPVQVAALDNADVLRLSEYMHDQFHRCGGFIAHASEAEAVAAAKAMALPSQNLVAYSIDSPVQVNAMLSALNSNNMSSMVTNLSNYHNRYYTQQTGVDAATWIRNQWAAIANGRSDIQVELVSHTWAQPSVVLTITGQDLPEEIVVLGGHLDSINQSSPSTGRAPGSDDNASGIAVVTEVLRAIVSTNFKPARTIKLMGYAAEEVGLKGSQAIAQAHKNAGAQVVGVAQFDMSGYKGTANKDIVFMTDYTNSAQNNFMAQLIDTYLTGVTYGFGQCGYGCSDHASWHGQGYAASMPFESNLNQSNPNIHTAYDNTYDVGHSFKFAQLAAAYAVELAKPAGVVIPPPDNALENGVPKAGLAGAQGEWLDFTFDVPAGSSAIQVAMSGGSGDADLYVKLGSQPSDSSYDCRPYKNGNAESCSLSASGKYYVRIKGYSAFSGVTLTGSFSADGGGGPGEVIEETYTNVSVSRGGWVRYSLTLPAGYTRLDVTLSGGSGDGDLYVRAGSEPTTSSYDCRPYKNGNNESCSFNAPAAGTWHIGIRGYSAASGMTLNYKATP</sequence>
<keyword evidence="9" id="KW-1015">Disulfide bond</keyword>
<dbReference type="eggNOG" id="COG2234">
    <property type="taxonomic scope" value="Bacteria"/>
</dbReference>
<evidence type="ECO:0000259" key="12">
    <source>
        <dbReference type="Pfam" id="PF04389"/>
    </source>
</evidence>
<evidence type="ECO:0000256" key="4">
    <source>
        <dbReference type="ARBA" id="ARBA00022729"/>
    </source>
</evidence>
<keyword evidence="5" id="KW-0378">Hydrolase</keyword>
<dbReference type="InterPro" id="IPR007280">
    <property type="entry name" value="Peptidase_C_arc/bac"/>
</dbReference>
<dbReference type="PIRSF" id="PIRSF036685">
    <property type="entry name" value="BacLeuNPeptidase"/>
    <property type="match status" value="1"/>
</dbReference>
<gene>
    <name evidence="13" type="ordered locus">M5M_18575</name>
</gene>
<evidence type="ECO:0000256" key="7">
    <source>
        <dbReference type="ARBA" id="ARBA00023145"/>
    </source>
</evidence>
<dbReference type="FunFam" id="2.60.120.380:FF:000013">
    <property type="entry name" value="Alkaline serine protease"/>
    <property type="match status" value="1"/>
</dbReference>
<evidence type="ECO:0000259" key="11">
    <source>
        <dbReference type="Pfam" id="PF04151"/>
    </source>
</evidence>
<accession>K4KRR3</accession>
<dbReference type="SUPFAM" id="SSF53187">
    <property type="entry name" value="Zn-dependent exopeptidases"/>
    <property type="match status" value="1"/>
</dbReference>
<feature type="binding site" evidence="8">
    <location>
        <position position="363"/>
    </location>
    <ligand>
        <name>Zn(2+)</name>
        <dbReference type="ChEBI" id="CHEBI:29105"/>
        <label>2</label>
        <note>catalytic</note>
    </ligand>
</feature>
<name>K4KRR3_SIMAS</name>
<dbReference type="MEROPS" id="M28.004"/>
<feature type="domain" description="Peptidase C-terminal archaeal/bacterial" evidence="11">
    <location>
        <begin position="529"/>
        <end position="595"/>
    </location>
</feature>
<feature type="signal peptide" evidence="10">
    <location>
        <begin position="1"/>
        <end position="19"/>
    </location>
</feature>
<evidence type="ECO:0000313" key="13">
    <source>
        <dbReference type="EMBL" id="AFV00844.2"/>
    </source>
</evidence>
<dbReference type="Gene3D" id="3.40.630.10">
    <property type="entry name" value="Zn peptidases"/>
    <property type="match status" value="1"/>
</dbReference>
<keyword evidence="1" id="KW-0031">Aminopeptidase</keyword>
<evidence type="ECO:0000313" key="14">
    <source>
        <dbReference type="Proteomes" id="UP000000466"/>
    </source>
</evidence>
<keyword evidence="7" id="KW-0865">Zymogen</keyword>
<keyword evidence="13" id="KW-0482">Metalloprotease</keyword>
<feature type="domain" description="Peptidase C-terminal archaeal/bacterial" evidence="11">
    <location>
        <begin position="423"/>
        <end position="486"/>
    </location>
</feature>
<feature type="chain" id="PRO_5003880100" evidence="10">
    <location>
        <begin position="20"/>
        <end position="610"/>
    </location>
</feature>